<comment type="caution">
    <text evidence="4">The sequence shown here is derived from an EMBL/GenBank/DDBJ whole genome shotgun (WGS) entry which is preliminary data.</text>
</comment>
<evidence type="ECO:0000256" key="2">
    <source>
        <dbReference type="ARBA" id="ARBA00022980"/>
    </source>
</evidence>
<dbReference type="GO" id="GO:0005840">
    <property type="term" value="C:ribosome"/>
    <property type="evidence" value="ECO:0007669"/>
    <property type="project" value="UniProtKB-KW"/>
</dbReference>
<accession>A0AAN6ZJQ0</accession>
<keyword evidence="5" id="KW-1185">Reference proteome</keyword>
<dbReference type="GO" id="GO:0003735">
    <property type="term" value="F:structural constituent of ribosome"/>
    <property type="evidence" value="ECO:0007669"/>
    <property type="project" value="InterPro"/>
</dbReference>
<dbReference type="InterPro" id="IPR012340">
    <property type="entry name" value="NA-bd_OB-fold"/>
</dbReference>
<dbReference type="Pfam" id="PF00366">
    <property type="entry name" value="Ribosomal_S17"/>
    <property type="match status" value="1"/>
</dbReference>
<keyword evidence="3" id="KW-0687">Ribonucleoprotein</keyword>
<dbReference type="InterPro" id="IPR000266">
    <property type="entry name" value="Ribosomal_uS17"/>
</dbReference>
<comment type="similarity">
    <text evidence="1">Belongs to the universal ribosomal protein uS17 family.</text>
</comment>
<evidence type="ECO:0000313" key="5">
    <source>
        <dbReference type="Proteomes" id="UP001302676"/>
    </source>
</evidence>
<dbReference type="GO" id="GO:1990904">
    <property type="term" value="C:ribonucleoprotein complex"/>
    <property type="evidence" value="ECO:0007669"/>
    <property type="project" value="UniProtKB-KW"/>
</dbReference>
<dbReference type="EMBL" id="MU853640">
    <property type="protein sequence ID" value="KAK4140094.1"/>
    <property type="molecule type" value="Genomic_DNA"/>
</dbReference>
<dbReference type="RefSeq" id="XP_062633465.1">
    <property type="nucleotide sequence ID" value="XM_062784855.1"/>
</dbReference>
<keyword evidence="2" id="KW-0689">Ribosomal protein</keyword>
<dbReference type="Proteomes" id="UP001302676">
    <property type="component" value="Unassembled WGS sequence"/>
</dbReference>
<organism evidence="4 5">
    <name type="scientific">Dichotomopilus funicola</name>
    <dbReference type="NCBI Taxonomy" id="1934379"/>
    <lineage>
        <taxon>Eukaryota</taxon>
        <taxon>Fungi</taxon>
        <taxon>Dikarya</taxon>
        <taxon>Ascomycota</taxon>
        <taxon>Pezizomycotina</taxon>
        <taxon>Sordariomycetes</taxon>
        <taxon>Sordariomycetidae</taxon>
        <taxon>Sordariales</taxon>
        <taxon>Chaetomiaceae</taxon>
        <taxon>Dichotomopilus</taxon>
    </lineage>
</organism>
<sequence>MEPAAKAAAGTAQRVFKEIHGVVVSAGKMDRTVKVRVAGRRWNSFIKKHFDDPKTHLVHDPNNSLRLGDIVAITPGWRTSQSKRHVIKHIIAPGSGVPIEDRPEIPTELERTAKRETERALKDTRRMVRQLEARVDQRLAATGKLVKKTEHAMRLGAGILGVAWPGDENARKHGKRRG</sequence>
<evidence type="ECO:0000256" key="3">
    <source>
        <dbReference type="ARBA" id="ARBA00023274"/>
    </source>
</evidence>
<dbReference type="Gene3D" id="2.40.50.140">
    <property type="entry name" value="Nucleic acid-binding proteins"/>
    <property type="match status" value="1"/>
</dbReference>
<evidence type="ECO:0000313" key="4">
    <source>
        <dbReference type="EMBL" id="KAK4140094.1"/>
    </source>
</evidence>
<gene>
    <name evidence="4" type="ORF">C8A04DRAFT_40183</name>
</gene>
<proteinExistence type="inferred from homology"/>
<dbReference type="GeneID" id="87821468"/>
<name>A0AAN6ZJQ0_9PEZI</name>
<reference evidence="4" key="1">
    <citation type="journal article" date="2023" name="Mol. Phylogenet. Evol.">
        <title>Genome-scale phylogeny and comparative genomics of the fungal order Sordariales.</title>
        <authorList>
            <person name="Hensen N."/>
            <person name="Bonometti L."/>
            <person name="Westerberg I."/>
            <person name="Brannstrom I.O."/>
            <person name="Guillou S."/>
            <person name="Cros-Aarteil S."/>
            <person name="Calhoun S."/>
            <person name="Haridas S."/>
            <person name="Kuo A."/>
            <person name="Mondo S."/>
            <person name="Pangilinan J."/>
            <person name="Riley R."/>
            <person name="LaButti K."/>
            <person name="Andreopoulos B."/>
            <person name="Lipzen A."/>
            <person name="Chen C."/>
            <person name="Yan M."/>
            <person name="Daum C."/>
            <person name="Ng V."/>
            <person name="Clum A."/>
            <person name="Steindorff A."/>
            <person name="Ohm R.A."/>
            <person name="Martin F."/>
            <person name="Silar P."/>
            <person name="Natvig D.O."/>
            <person name="Lalanne C."/>
            <person name="Gautier V."/>
            <person name="Ament-Velasquez S.L."/>
            <person name="Kruys A."/>
            <person name="Hutchinson M.I."/>
            <person name="Powell A.J."/>
            <person name="Barry K."/>
            <person name="Miller A.N."/>
            <person name="Grigoriev I.V."/>
            <person name="Debuchy R."/>
            <person name="Gladieux P."/>
            <person name="Hiltunen Thoren M."/>
            <person name="Johannesson H."/>
        </authorList>
    </citation>
    <scope>NUCLEOTIDE SEQUENCE</scope>
    <source>
        <strain evidence="4">CBS 141.50</strain>
    </source>
</reference>
<dbReference type="GO" id="GO:0006412">
    <property type="term" value="P:translation"/>
    <property type="evidence" value="ECO:0007669"/>
    <property type="project" value="InterPro"/>
</dbReference>
<protein>
    <submittedName>
        <fullName evidence="4">Uncharacterized protein</fullName>
    </submittedName>
</protein>
<dbReference type="AlphaFoldDB" id="A0AAN6ZJQ0"/>
<dbReference type="SUPFAM" id="SSF50249">
    <property type="entry name" value="Nucleic acid-binding proteins"/>
    <property type="match status" value="1"/>
</dbReference>
<dbReference type="CDD" id="cd00364">
    <property type="entry name" value="Ribosomal_uS17"/>
    <property type="match status" value="1"/>
</dbReference>
<reference evidence="4" key="2">
    <citation type="submission" date="2023-05" db="EMBL/GenBank/DDBJ databases">
        <authorList>
            <consortium name="Lawrence Berkeley National Laboratory"/>
            <person name="Steindorff A."/>
            <person name="Hensen N."/>
            <person name="Bonometti L."/>
            <person name="Westerberg I."/>
            <person name="Brannstrom I.O."/>
            <person name="Guillou S."/>
            <person name="Cros-Aarteil S."/>
            <person name="Calhoun S."/>
            <person name="Haridas S."/>
            <person name="Kuo A."/>
            <person name="Mondo S."/>
            <person name="Pangilinan J."/>
            <person name="Riley R."/>
            <person name="Labutti K."/>
            <person name="Andreopoulos B."/>
            <person name="Lipzen A."/>
            <person name="Chen C."/>
            <person name="Yanf M."/>
            <person name="Daum C."/>
            <person name="Ng V."/>
            <person name="Clum A."/>
            <person name="Ohm R."/>
            <person name="Martin F."/>
            <person name="Silar P."/>
            <person name="Natvig D."/>
            <person name="Lalanne C."/>
            <person name="Gautier V."/>
            <person name="Ament-Velasquez S.L."/>
            <person name="Kruys A."/>
            <person name="Hutchinson M.I."/>
            <person name="Powell A.J."/>
            <person name="Barry K."/>
            <person name="Miller A.N."/>
            <person name="Grigoriev I.V."/>
            <person name="Debuchy R."/>
            <person name="Gladieux P."/>
            <person name="Thoren M.H."/>
            <person name="Johannesson H."/>
        </authorList>
    </citation>
    <scope>NUCLEOTIDE SEQUENCE</scope>
    <source>
        <strain evidence="4">CBS 141.50</strain>
    </source>
</reference>
<evidence type="ECO:0000256" key="1">
    <source>
        <dbReference type="ARBA" id="ARBA00010254"/>
    </source>
</evidence>